<dbReference type="EMBL" id="JABFUD020000012">
    <property type="protein sequence ID" value="KAI5072007.1"/>
    <property type="molecule type" value="Genomic_DNA"/>
</dbReference>
<accession>A0A9D4ZFD3</accession>
<evidence type="ECO:0000313" key="1">
    <source>
        <dbReference type="EMBL" id="KAI5072007.1"/>
    </source>
</evidence>
<reference evidence="1" key="1">
    <citation type="submission" date="2021-01" db="EMBL/GenBank/DDBJ databases">
        <title>Adiantum capillus-veneris genome.</title>
        <authorList>
            <person name="Fang Y."/>
            <person name="Liao Q."/>
        </authorList>
    </citation>
    <scope>NUCLEOTIDE SEQUENCE</scope>
    <source>
        <strain evidence="1">H3</strain>
        <tissue evidence="1">Leaf</tissue>
    </source>
</reference>
<dbReference type="AlphaFoldDB" id="A0A9D4ZFD3"/>
<dbReference type="Proteomes" id="UP000886520">
    <property type="component" value="Chromosome 12"/>
</dbReference>
<name>A0A9D4ZFD3_ADICA</name>
<sequence length="121" mass="11861">MADVISEAKNCLILTLFPSRESSGDGATLANGPSGPFGGGSNAVSNCGPTAAPCVGPTTILGVGPIGNGSPPTRGIGPPPLVDAGRVIYGDIGIYMGLCSGVVFSGLNCVMNNGIDGNGRR</sequence>
<organism evidence="1 2">
    <name type="scientific">Adiantum capillus-veneris</name>
    <name type="common">Maidenhair fern</name>
    <dbReference type="NCBI Taxonomy" id="13818"/>
    <lineage>
        <taxon>Eukaryota</taxon>
        <taxon>Viridiplantae</taxon>
        <taxon>Streptophyta</taxon>
        <taxon>Embryophyta</taxon>
        <taxon>Tracheophyta</taxon>
        <taxon>Polypodiopsida</taxon>
        <taxon>Polypodiidae</taxon>
        <taxon>Polypodiales</taxon>
        <taxon>Pteridineae</taxon>
        <taxon>Pteridaceae</taxon>
        <taxon>Vittarioideae</taxon>
        <taxon>Adiantum</taxon>
    </lineage>
</organism>
<keyword evidence="2" id="KW-1185">Reference proteome</keyword>
<evidence type="ECO:0000313" key="2">
    <source>
        <dbReference type="Proteomes" id="UP000886520"/>
    </source>
</evidence>
<protein>
    <submittedName>
        <fullName evidence="1">Uncharacterized protein</fullName>
    </submittedName>
</protein>
<comment type="caution">
    <text evidence="1">The sequence shown here is derived from an EMBL/GenBank/DDBJ whole genome shotgun (WGS) entry which is preliminary data.</text>
</comment>
<gene>
    <name evidence="1" type="ORF">GOP47_0012113</name>
</gene>
<proteinExistence type="predicted"/>